<dbReference type="AlphaFoldDB" id="A0A4Z2FES0"/>
<organism evidence="2 3">
    <name type="scientific">Liparis tanakae</name>
    <name type="common">Tanaka's snailfish</name>
    <dbReference type="NCBI Taxonomy" id="230148"/>
    <lineage>
        <taxon>Eukaryota</taxon>
        <taxon>Metazoa</taxon>
        <taxon>Chordata</taxon>
        <taxon>Craniata</taxon>
        <taxon>Vertebrata</taxon>
        <taxon>Euteleostomi</taxon>
        <taxon>Actinopterygii</taxon>
        <taxon>Neopterygii</taxon>
        <taxon>Teleostei</taxon>
        <taxon>Neoteleostei</taxon>
        <taxon>Acanthomorphata</taxon>
        <taxon>Eupercaria</taxon>
        <taxon>Perciformes</taxon>
        <taxon>Cottioidei</taxon>
        <taxon>Cottales</taxon>
        <taxon>Liparidae</taxon>
        <taxon>Liparis</taxon>
    </lineage>
</organism>
<reference evidence="2 3" key="1">
    <citation type="submission" date="2019-03" db="EMBL/GenBank/DDBJ databases">
        <title>First draft genome of Liparis tanakae, snailfish: a comprehensive survey of snailfish specific genes.</title>
        <authorList>
            <person name="Kim W."/>
            <person name="Song I."/>
            <person name="Jeong J.-H."/>
            <person name="Kim D."/>
            <person name="Kim S."/>
            <person name="Ryu S."/>
            <person name="Song J.Y."/>
            <person name="Lee S.K."/>
        </authorList>
    </citation>
    <scope>NUCLEOTIDE SEQUENCE [LARGE SCALE GENOMIC DNA]</scope>
    <source>
        <tissue evidence="2">Muscle</tissue>
    </source>
</reference>
<name>A0A4Z2FES0_9TELE</name>
<dbReference type="Proteomes" id="UP000314294">
    <property type="component" value="Unassembled WGS sequence"/>
</dbReference>
<evidence type="ECO:0000313" key="2">
    <source>
        <dbReference type="EMBL" id="TNN39648.1"/>
    </source>
</evidence>
<accession>A0A4Z2FES0</accession>
<gene>
    <name evidence="2" type="ORF">EYF80_050179</name>
</gene>
<comment type="caution">
    <text evidence="2">The sequence shown here is derived from an EMBL/GenBank/DDBJ whole genome shotgun (WGS) entry which is preliminary data.</text>
</comment>
<protein>
    <submittedName>
        <fullName evidence="2">Uncharacterized protein</fullName>
    </submittedName>
</protein>
<feature type="compositionally biased region" description="Low complexity" evidence="1">
    <location>
        <begin position="19"/>
        <end position="33"/>
    </location>
</feature>
<evidence type="ECO:0000313" key="3">
    <source>
        <dbReference type="Proteomes" id="UP000314294"/>
    </source>
</evidence>
<keyword evidence="3" id="KW-1185">Reference proteome</keyword>
<evidence type="ECO:0000256" key="1">
    <source>
        <dbReference type="SAM" id="MobiDB-lite"/>
    </source>
</evidence>
<sequence>MDHSQTHRQGAPTFAHAELLPSPFTPSSSPRLSAHIQPSSHATVHEDTYPHPAVCVCGGASCNRVAV</sequence>
<feature type="region of interest" description="Disordered" evidence="1">
    <location>
        <begin position="1"/>
        <end position="45"/>
    </location>
</feature>
<dbReference type="EMBL" id="SRLO01001260">
    <property type="protein sequence ID" value="TNN39648.1"/>
    <property type="molecule type" value="Genomic_DNA"/>
</dbReference>
<proteinExistence type="predicted"/>